<protein>
    <submittedName>
        <fullName evidence="3">Uncharacterized protein</fullName>
    </submittedName>
</protein>
<feature type="compositionally biased region" description="Pro residues" evidence="1">
    <location>
        <begin position="158"/>
        <end position="169"/>
    </location>
</feature>
<keyword evidence="2" id="KW-0812">Transmembrane</keyword>
<accession>X6M8F2</accession>
<dbReference type="EMBL" id="ASPP01023597">
    <property type="protein sequence ID" value="ETO10199.1"/>
    <property type="molecule type" value="Genomic_DNA"/>
</dbReference>
<evidence type="ECO:0000313" key="4">
    <source>
        <dbReference type="Proteomes" id="UP000023152"/>
    </source>
</evidence>
<reference evidence="3 4" key="1">
    <citation type="journal article" date="2013" name="Curr. Biol.">
        <title>The Genome of the Foraminiferan Reticulomyxa filosa.</title>
        <authorList>
            <person name="Glockner G."/>
            <person name="Hulsmann N."/>
            <person name="Schleicher M."/>
            <person name="Noegel A.A."/>
            <person name="Eichinger L."/>
            <person name="Gallinger C."/>
            <person name="Pawlowski J."/>
            <person name="Sierra R."/>
            <person name="Euteneuer U."/>
            <person name="Pillet L."/>
            <person name="Moustafa A."/>
            <person name="Platzer M."/>
            <person name="Groth M."/>
            <person name="Szafranski K."/>
            <person name="Schliwa M."/>
        </authorList>
    </citation>
    <scope>NUCLEOTIDE SEQUENCE [LARGE SCALE GENOMIC DNA]</scope>
</reference>
<evidence type="ECO:0000256" key="2">
    <source>
        <dbReference type="SAM" id="Phobius"/>
    </source>
</evidence>
<keyword evidence="2" id="KW-1133">Transmembrane helix</keyword>
<proteinExistence type="predicted"/>
<feature type="transmembrane region" description="Helical" evidence="2">
    <location>
        <begin position="90"/>
        <end position="113"/>
    </location>
</feature>
<keyword evidence="4" id="KW-1185">Reference proteome</keyword>
<sequence length="214" mass="25174">HLLGDPLRPTGIFNEMRLENIVRSHIYNQDLCNKVYDEAFATMFDRVGDRSFGIEYWNAQQVKVQNTLPTSLKGPTAKMYLNEFNRVKFFYIYNCLYFFFLILSIPICLNFFLAPLSLFKKFFFFFFGIQKRAKRDVAIVQAFRNIHDRLDALKLPNNPAPKPEEPPAPLKELPTLQKRESTESLSTSELRVTVSQHKHLFLKEKKKSKDYTYT</sequence>
<name>X6M8F2_RETFI</name>
<dbReference type="AlphaFoldDB" id="X6M8F2"/>
<feature type="region of interest" description="Disordered" evidence="1">
    <location>
        <begin position="154"/>
        <end position="194"/>
    </location>
</feature>
<evidence type="ECO:0000313" key="3">
    <source>
        <dbReference type="EMBL" id="ETO10199.1"/>
    </source>
</evidence>
<keyword evidence="2" id="KW-0472">Membrane</keyword>
<feature type="non-terminal residue" evidence="3">
    <location>
        <position position="1"/>
    </location>
</feature>
<organism evidence="3 4">
    <name type="scientific">Reticulomyxa filosa</name>
    <dbReference type="NCBI Taxonomy" id="46433"/>
    <lineage>
        <taxon>Eukaryota</taxon>
        <taxon>Sar</taxon>
        <taxon>Rhizaria</taxon>
        <taxon>Retaria</taxon>
        <taxon>Foraminifera</taxon>
        <taxon>Monothalamids</taxon>
        <taxon>Reticulomyxidae</taxon>
        <taxon>Reticulomyxa</taxon>
    </lineage>
</organism>
<gene>
    <name evidence="3" type="ORF">RFI_27180</name>
</gene>
<dbReference type="Proteomes" id="UP000023152">
    <property type="component" value="Unassembled WGS sequence"/>
</dbReference>
<comment type="caution">
    <text evidence="3">The sequence shown here is derived from an EMBL/GenBank/DDBJ whole genome shotgun (WGS) entry which is preliminary data.</text>
</comment>
<evidence type="ECO:0000256" key="1">
    <source>
        <dbReference type="SAM" id="MobiDB-lite"/>
    </source>
</evidence>